<dbReference type="RefSeq" id="WP_251513128.1">
    <property type="nucleotide sequence ID" value="NZ_JAMBON010000009.1"/>
</dbReference>
<organism evidence="2 3">
    <name type="scientific">Oceanobacillus luteolus</name>
    <dbReference type="NCBI Taxonomy" id="1274358"/>
    <lineage>
        <taxon>Bacteria</taxon>
        <taxon>Bacillati</taxon>
        <taxon>Bacillota</taxon>
        <taxon>Bacilli</taxon>
        <taxon>Bacillales</taxon>
        <taxon>Bacillaceae</taxon>
        <taxon>Oceanobacillus</taxon>
    </lineage>
</organism>
<dbReference type="Proteomes" id="UP001597221">
    <property type="component" value="Unassembled WGS sequence"/>
</dbReference>
<keyword evidence="3" id="KW-1185">Reference proteome</keyword>
<proteinExistence type="predicted"/>
<dbReference type="InterPro" id="IPR027393">
    <property type="entry name" value="Virus_scaffolding_prot_C"/>
</dbReference>
<evidence type="ECO:0000313" key="3">
    <source>
        <dbReference type="Proteomes" id="UP001597221"/>
    </source>
</evidence>
<evidence type="ECO:0000259" key="1">
    <source>
        <dbReference type="SMART" id="SM00914"/>
    </source>
</evidence>
<dbReference type="Gene3D" id="4.10.810.10">
    <property type="entry name" value="Virus Scaffolding Protein, Chain A"/>
    <property type="match status" value="1"/>
</dbReference>
<dbReference type="Pfam" id="PF08858">
    <property type="entry name" value="IDEAL"/>
    <property type="match status" value="1"/>
</dbReference>
<accession>A0ABW4HNW8</accession>
<dbReference type="InterPro" id="IPR014957">
    <property type="entry name" value="IDEAL_dom"/>
</dbReference>
<sequence length="158" mass="18700">MVTLKMLKPYYIKAEKNFVRIILAYQYFSVMMNNKVFQFIPVESNEIRVNRRTEKIENIDAVFAFQNGKEIVNVPMVKLITLPEFLEQIEKIAKPYYFSTQDGSDLNDKETIDSFMKELERKNILRLIDKALDERDETRFIELTDVLASMDKEQENSP</sequence>
<feature type="domain" description="IDEAL" evidence="1">
    <location>
        <begin position="115"/>
        <end position="147"/>
    </location>
</feature>
<gene>
    <name evidence="2" type="ORF">ACFSBH_06590</name>
</gene>
<reference evidence="3" key="1">
    <citation type="journal article" date="2019" name="Int. J. Syst. Evol. Microbiol.">
        <title>The Global Catalogue of Microorganisms (GCM) 10K type strain sequencing project: providing services to taxonomists for standard genome sequencing and annotation.</title>
        <authorList>
            <consortium name="The Broad Institute Genomics Platform"/>
            <consortium name="The Broad Institute Genome Sequencing Center for Infectious Disease"/>
            <person name="Wu L."/>
            <person name="Ma J."/>
        </authorList>
    </citation>
    <scope>NUCLEOTIDE SEQUENCE [LARGE SCALE GENOMIC DNA]</scope>
    <source>
        <strain evidence="3">CGMCC 1.12376</strain>
    </source>
</reference>
<evidence type="ECO:0000313" key="2">
    <source>
        <dbReference type="EMBL" id="MFD1607313.1"/>
    </source>
</evidence>
<comment type="caution">
    <text evidence="2">The sequence shown here is derived from an EMBL/GenBank/DDBJ whole genome shotgun (WGS) entry which is preliminary data.</text>
</comment>
<dbReference type="SMART" id="SM00914">
    <property type="entry name" value="IDEAL"/>
    <property type="match status" value="1"/>
</dbReference>
<dbReference type="EMBL" id="JBHUDE010000034">
    <property type="protein sequence ID" value="MFD1607313.1"/>
    <property type="molecule type" value="Genomic_DNA"/>
</dbReference>
<name>A0ABW4HNW8_9BACI</name>
<protein>
    <submittedName>
        <fullName evidence="2">IDEAL domain-containing protein</fullName>
    </submittedName>
</protein>